<dbReference type="FunFam" id="3.40.30.10:FF:000245">
    <property type="entry name" value="Thioredoxin"/>
    <property type="match status" value="1"/>
</dbReference>
<dbReference type="PROSITE" id="PS51352">
    <property type="entry name" value="THIOREDOXIN_2"/>
    <property type="match status" value="1"/>
</dbReference>
<sequence length="291" mass="31438">MVREISSEDEFRALLESAGAKPVLVDFYANWCGPCKAMAPKVNDLASRNPDVVFAKVNVDKVEAVSSAYGVTSLPTFALFLRGQRIESLVGADPDALEALVKKYAKSAESVDKFGHMDMLSLISMAETECLNESDAHPLKSIMSAPGAGDSSAYLESDADEQLVIFITFSQSVKIHSLRLVAPYENAPKTVKLFINQPSPIDFSAAESAEGVQAFQLTSADVQPDAEPLQLKFVKFQNVRTLTVFVQDNQADSEVTRLSRLIPIGCPVATTNMTDFKRVAGKAGEVGSSVH</sequence>
<dbReference type="PANTHER" id="PTHR46115">
    <property type="entry name" value="THIOREDOXIN-LIKE PROTEIN 1"/>
    <property type="match status" value="1"/>
</dbReference>
<name>A0A1I8GD84_9PLAT</name>
<dbReference type="PROSITE" id="PS00194">
    <property type="entry name" value="THIOREDOXIN_1"/>
    <property type="match status" value="1"/>
</dbReference>
<dbReference type="CDD" id="cd02947">
    <property type="entry name" value="TRX_family"/>
    <property type="match status" value="1"/>
</dbReference>
<dbReference type="Gene3D" id="2.60.120.470">
    <property type="entry name" value="PITH domain"/>
    <property type="match status" value="1"/>
</dbReference>
<accession>A0A1I8GD84</accession>
<dbReference type="Proteomes" id="UP000095280">
    <property type="component" value="Unplaced"/>
</dbReference>
<dbReference type="InterPro" id="IPR017937">
    <property type="entry name" value="Thioredoxin_CS"/>
</dbReference>
<dbReference type="Gene3D" id="3.40.30.10">
    <property type="entry name" value="Glutaredoxin"/>
    <property type="match status" value="1"/>
</dbReference>
<dbReference type="SUPFAM" id="SSF52833">
    <property type="entry name" value="Thioredoxin-like"/>
    <property type="match status" value="1"/>
</dbReference>
<evidence type="ECO:0000259" key="2">
    <source>
        <dbReference type="PROSITE" id="PS51352"/>
    </source>
</evidence>
<dbReference type="InterPro" id="IPR008979">
    <property type="entry name" value="Galactose-bd-like_sf"/>
</dbReference>
<dbReference type="Pfam" id="PF06201">
    <property type="entry name" value="PITH"/>
    <property type="match status" value="1"/>
</dbReference>
<evidence type="ECO:0000313" key="5">
    <source>
        <dbReference type="WBParaSite" id="maker-uti_cns_0001485-snap-gene-0.9-mRNA-1"/>
    </source>
</evidence>
<keyword evidence="1" id="KW-1015">Disulfide bond</keyword>
<feature type="domain" description="Thioredoxin" evidence="2">
    <location>
        <begin position="1"/>
        <end position="106"/>
    </location>
</feature>
<dbReference type="SUPFAM" id="SSF49785">
    <property type="entry name" value="Galactose-binding domain-like"/>
    <property type="match status" value="1"/>
</dbReference>
<dbReference type="InterPro" id="IPR013766">
    <property type="entry name" value="Thioredoxin_domain"/>
</dbReference>
<dbReference type="InterPro" id="IPR036249">
    <property type="entry name" value="Thioredoxin-like_sf"/>
</dbReference>
<feature type="domain" description="PITH" evidence="3">
    <location>
        <begin position="108"/>
        <end position="283"/>
    </location>
</feature>
<dbReference type="PROSITE" id="PS51532">
    <property type="entry name" value="PITH"/>
    <property type="match status" value="1"/>
</dbReference>
<keyword evidence="4" id="KW-1185">Reference proteome</keyword>
<protein>
    <submittedName>
        <fullName evidence="5">Thioredoxin</fullName>
    </submittedName>
</protein>
<dbReference type="PRINTS" id="PR00421">
    <property type="entry name" value="THIOREDOXIN"/>
</dbReference>
<evidence type="ECO:0000313" key="4">
    <source>
        <dbReference type="Proteomes" id="UP000095280"/>
    </source>
</evidence>
<organism evidence="4 5">
    <name type="scientific">Macrostomum lignano</name>
    <dbReference type="NCBI Taxonomy" id="282301"/>
    <lineage>
        <taxon>Eukaryota</taxon>
        <taxon>Metazoa</taxon>
        <taxon>Spiralia</taxon>
        <taxon>Lophotrochozoa</taxon>
        <taxon>Platyhelminthes</taxon>
        <taxon>Rhabditophora</taxon>
        <taxon>Macrostomorpha</taxon>
        <taxon>Macrostomida</taxon>
        <taxon>Macrostomidae</taxon>
        <taxon>Macrostomum</taxon>
    </lineage>
</organism>
<evidence type="ECO:0000256" key="1">
    <source>
        <dbReference type="ARBA" id="ARBA00023157"/>
    </source>
</evidence>
<reference evidence="5" key="1">
    <citation type="submission" date="2016-11" db="UniProtKB">
        <authorList>
            <consortium name="WormBaseParasite"/>
        </authorList>
    </citation>
    <scope>IDENTIFICATION</scope>
</reference>
<dbReference type="InterPro" id="IPR010400">
    <property type="entry name" value="PITH_dom"/>
</dbReference>
<dbReference type="Pfam" id="PF00085">
    <property type="entry name" value="Thioredoxin"/>
    <property type="match status" value="1"/>
</dbReference>
<proteinExistence type="predicted"/>
<evidence type="ECO:0000259" key="3">
    <source>
        <dbReference type="PROSITE" id="PS51532"/>
    </source>
</evidence>
<dbReference type="GO" id="GO:0005737">
    <property type="term" value="C:cytoplasm"/>
    <property type="evidence" value="ECO:0007669"/>
    <property type="project" value="UniProtKB-ARBA"/>
</dbReference>
<dbReference type="AlphaFoldDB" id="A0A1I8GD84"/>
<dbReference type="InterPro" id="IPR037047">
    <property type="entry name" value="PITH_dom_sf"/>
</dbReference>
<dbReference type="WBParaSite" id="maker-uti_cns_0001485-snap-gene-0.9-mRNA-1">
    <property type="protein sequence ID" value="maker-uti_cns_0001485-snap-gene-0.9-mRNA-1"/>
    <property type="gene ID" value="maker-uti_cns_0001485-snap-gene-0.9"/>
</dbReference>